<name>A0AAN5I913_9BILA</name>
<sequence length="91" mass="10329">TTSSLSVLIPILDCSNRSRRVLPRIGRSLTSVLLTAYIDLIDIETLLSAHRLHFPPIHDEFRLAEMILNAITRGQNLHLPFSSIEFTFFPV</sequence>
<dbReference type="AlphaFoldDB" id="A0AAN5I913"/>
<accession>A0AAN5I913</accession>
<dbReference type="Proteomes" id="UP001328107">
    <property type="component" value="Unassembled WGS sequence"/>
</dbReference>
<organism evidence="1 2">
    <name type="scientific">Pristionchus mayeri</name>
    <dbReference type="NCBI Taxonomy" id="1317129"/>
    <lineage>
        <taxon>Eukaryota</taxon>
        <taxon>Metazoa</taxon>
        <taxon>Ecdysozoa</taxon>
        <taxon>Nematoda</taxon>
        <taxon>Chromadorea</taxon>
        <taxon>Rhabditida</taxon>
        <taxon>Rhabditina</taxon>
        <taxon>Diplogasteromorpha</taxon>
        <taxon>Diplogasteroidea</taxon>
        <taxon>Neodiplogasteridae</taxon>
        <taxon>Pristionchus</taxon>
    </lineage>
</organism>
<gene>
    <name evidence="1" type="ORF">PMAYCL1PPCAC_26144</name>
</gene>
<comment type="caution">
    <text evidence="1">The sequence shown here is derived from an EMBL/GenBank/DDBJ whole genome shotgun (WGS) entry which is preliminary data.</text>
</comment>
<feature type="non-terminal residue" evidence="1">
    <location>
        <position position="1"/>
    </location>
</feature>
<evidence type="ECO:0000313" key="2">
    <source>
        <dbReference type="Proteomes" id="UP001328107"/>
    </source>
</evidence>
<protein>
    <submittedName>
        <fullName evidence="1">Uncharacterized protein</fullName>
    </submittedName>
</protein>
<dbReference type="EMBL" id="BTRK01000005">
    <property type="protein sequence ID" value="GMR55949.1"/>
    <property type="molecule type" value="Genomic_DNA"/>
</dbReference>
<reference evidence="2" key="1">
    <citation type="submission" date="2022-10" db="EMBL/GenBank/DDBJ databases">
        <title>Genome assembly of Pristionchus species.</title>
        <authorList>
            <person name="Yoshida K."/>
            <person name="Sommer R.J."/>
        </authorList>
    </citation>
    <scope>NUCLEOTIDE SEQUENCE [LARGE SCALE GENOMIC DNA]</scope>
    <source>
        <strain evidence="2">RS5460</strain>
    </source>
</reference>
<evidence type="ECO:0000313" key="1">
    <source>
        <dbReference type="EMBL" id="GMR55949.1"/>
    </source>
</evidence>
<keyword evidence="2" id="KW-1185">Reference proteome</keyword>
<proteinExistence type="predicted"/>